<dbReference type="PROSITE" id="PS50943">
    <property type="entry name" value="HTH_CROC1"/>
    <property type="match status" value="1"/>
</dbReference>
<keyword evidence="4" id="KW-1185">Reference proteome</keyword>
<dbReference type="KEGG" id="vg:79587264"/>
<organism evidence="3 4">
    <name type="scientific">Bacillus phage Tavor_SA</name>
    <dbReference type="NCBI Taxonomy" id="1983581"/>
    <lineage>
        <taxon>Viruses</taxon>
        <taxon>Duplodnaviria</taxon>
        <taxon>Heunggongvirae</taxon>
        <taxon>Uroviricota</taxon>
        <taxon>Caudoviricetes</taxon>
        <taxon>Wbetavirus</taxon>
        <taxon>Wbetavirus tavor</taxon>
    </lineage>
</organism>
<evidence type="ECO:0000256" key="1">
    <source>
        <dbReference type="ARBA" id="ARBA00023125"/>
    </source>
</evidence>
<name>A0A288WFW4_9CAUD</name>
<dbReference type="SMART" id="SM00530">
    <property type="entry name" value="HTH_XRE"/>
    <property type="match status" value="1"/>
</dbReference>
<feature type="domain" description="HTH cro/C1-type" evidence="2">
    <location>
        <begin position="28"/>
        <end position="82"/>
    </location>
</feature>
<dbReference type="GeneID" id="79587264"/>
<dbReference type="InterPro" id="IPR001387">
    <property type="entry name" value="Cro/C1-type_HTH"/>
</dbReference>
<protein>
    <recommendedName>
        <fullName evidence="2">HTH cro/C1-type domain-containing protein</fullName>
    </recommendedName>
</protein>
<evidence type="ECO:0000259" key="2">
    <source>
        <dbReference type="PROSITE" id="PS50943"/>
    </source>
</evidence>
<dbReference type="Proteomes" id="UP000224684">
    <property type="component" value="Segment"/>
</dbReference>
<sequence>MIFPTGNIIINSTNHLYEVIIVEFKDRLRQLRKERKLTQTEVGKAIGVTAGSVSKFETGLKPASRETVERAANFFEVPIDFILGRSDSREVDEDFNKKYHGIKSRLEQLPEEHQEIVLQNMLSIMESLEKLNNPTEK</sequence>
<dbReference type="Pfam" id="PF13560">
    <property type="entry name" value="HTH_31"/>
    <property type="match status" value="1"/>
</dbReference>
<dbReference type="RefSeq" id="YP_010739868.1">
    <property type="nucleotide sequence ID" value="NC_073047.1"/>
</dbReference>
<dbReference type="Gene3D" id="1.10.260.40">
    <property type="entry name" value="lambda repressor-like DNA-binding domains"/>
    <property type="match status" value="1"/>
</dbReference>
<dbReference type="GO" id="GO:0003677">
    <property type="term" value="F:DNA binding"/>
    <property type="evidence" value="ECO:0007669"/>
    <property type="project" value="UniProtKB-KW"/>
</dbReference>
<dbReference type="PANTHER" id="PTHR46558">
    <property type="entry name" value="TRACRIPTIONAL REGULATORY PROTEIN-RELATED-RELATED"/>
    <property type="match status" value="1"/>
</dbReference>
<keyword evidence="1" id="KW-0238">DNA-binding</keyword>
<proteinExistence type="predicted"/>
<accession>A0A288WFW4</accession>
<evidence type="ECO:0000313" key="4">
    <source>
        <dbReference type="Proteomes" id="UP000224684"/>
    </source>
</evidence>
<evidence type="ECO:0000313" key="3">
    <source>
        <dbReference type="EMBL" id="ARW58421.1"/>
    </source>
</evidence>
<dbReference type="PANTHER" id="PTHR46558:SF11">
    <property type="entry name" value="HTH-TYPE TRANSCRIPTIONAL REGULATOR XRE"/>
    <property type="match status" value="1"/>
</dbReference>
<dbReference type="InterPro" id="IPR010982">
    <property type="entry name" value="Lambda_DNA-bd_dom_sf"/>
</dbReference>
<dbReference type="EMBL" id="KY963369">
    <property type="protein sequence ID" value="ARW58421.1"/>
    <property type="molecule type" value="Genomic_DNA"/>
</dbReference>
<reference evidence="3 4" key="1">
    <citation type="submission" date="2017-04" db="EMBL/GenBank/DDBJ databases">
        <title>Bacillus anthracis phage Complete Genome.</title>
        <authorList>
            <person name="Alkalay S."/>
            <person name="Coppenhagen-Glazer S."/>
            <person name="Hazan R."/>
        </authorList>
    </citation>
    <scope>NUCLEOTIDE SEQUENCE [LARGE SCALE GENOMIC DNA]</scope>
</reference>
<dbReference type="SUPFAM" id="SSF47413">
    <property type="entry name" value="lambda repressor-like DNA-binding domains"/>
    <property type="match status" value="1"/>
</dbReference>
<dbReference type="CDD" id="cd00093">
    <property type="entry name" value="HTH_XRE"/>
    <property type="match status" value="1"/>
</dbReference>